<dbReference type="AlphaFoldDB" id="A0A2T4YUP4"/>
<keyword evidence="2 5" id="KW-0808">Transferase</keyword>
<dbReference type="CDD" id="cd03811">
    <property type="entry name" value="GT4_GT28_WabH-like"/>
    <property type="match status" value="1"/>
</dbReference>
<dbReference type="InterPro" id="IPR028098">
    <property type="entry name" value="Glyco_trans_4-like_N"/>
</dbReference>
<dbReference type="Proteomes" id="UP000240996">
    <property type="component" value="Unassembled WGS sequence"/>
</dbReference>
<protein>
    <submittedName>
        <fullName evidence="5">Glycosyltransferase involved in cell wall biosynthesis</fullName>
    </submittedName>
</protein>
<dbReference type="EMBL" id="PZZN01000001">
    <property type="protein sequence ID" value="PTM47534.1"/>
    <property type="molecule type" value="Genomic_DNA"/>
</dbReference>
<evidence type="ECO:0000259" key="4">
    <source>
        <dbReference type="Pfam" id="PF13439"/>
    </source>
</evidence>
<keyword evidence="6" id="KW-1185">Reference proteome</keyword>
<dbReference type="Pfam" id="PF00534">
    <property type="entry name" value="Glycos_transf_1"/>
    <property type="match status" value="1"/>
</dbReference>
<sequence length="408" mass="42689">MPSRRANSRPAAGLHVKIESSVPEPARFAAGYPLAIAPRPRHLCAMPGADQILTYADDLSGGGVERAQLRLARGWLAAGRRVTLVIGDPTGPLAAELPDGLEVVPGSARTLPGLVRRMAPDIVFCPGNHYTGIAAWIRLRLGRACPPIVAKMSNAPDRGDHGRLLHAAHRVWLARHGRFLDHLVAMTPATAVQAAAATRMPGRVSVIPNPPALAAPGATLPVLPSRFILGVGRLEPQKRWDRLLAAVAALGDRDIALVILGEGNCRGTLAAQATALGLAARVHLPGHVADPLPAMARAQVVALTSDFEGVPGVLREALSVGTPVVATDSSRAIVEIIDTPARGTIVARDDGPALVAALDAWLTPGISRPAPVPQPGSDSAQRYLALFDTLVSPRPSRPRGPTDARARS</sequence>
<dbReference type="InterPro" id="IPR001296">
    <property type="entry name" value="Glyco_trans_1"/>
</dbReference>
<evidence type="ECO:0000256" key="2">
    <source>
        <dbReference type="ARBA" id="ARBA00022679"/>
    </source>
</evidence>
<evidence type="ECO:0000256" key="1">
    <source>
        <dbReference type="ARBA" id="ARBA00022676"/>
    </source>
</evidence>
<evidence type="ECO:0000259" key="3">
    <source>
        <dbReference type="Pfam" id="PF00534"/>
    </source>
</evidence>
<evidence type="ECO:0000313" key="6">
    <source>
        <dbReference type="Proteomes" id="UP000240996"/>
    </source>
</evidence>
<comment type="caution">
    <text evidence="5">The sequence shown here is derived from an EMBL/GenBank/DDBJ whole genome shotgun (WGS) entry which is preliminary data.</text>
</comment>
<dbReference type="Gene3D" id="3.40.50.2000">
    <property type="entry name" value="Glycogen Phosphorylase B"/>
    <property type="match status" value="2"/>
</dbReference>
<proteinExistence type="predicted"/>
<dbReference type="PANTHER" id="PTHR12526:SF510">
    <property type="entry name" value="D-INOSITOL 3-PHOSPHATE GLYCOSYLTRANSFERASE"/>
    <property type="match status" value="1"/>
</dbReference>
<gene>
    <name evidence="5" type="ORF">C8J24_0933</name>
</gene>
<dbReference type="GO" id="GO:0016757">
    <property type="term" value="F:glycosyltransferase activity"/>
    <property type="evidence" value="ECO:0007669"/>
    <property type="project" value="UniProtKB-KW"/>
</dbReference>
<feature type="domain" description="Glycosyl transferase family 1" evidence="3">
    <location>
        <begin position="225"/>
        <end position="363"/>
    </location>
</feature>
<organism evidence="5 6">
    <name type="scientific">Sphingomonas aerolata</name>
    <dbReference type="NCBI Taxonomy" id="185951"/>
    <lineage>
        <taxon>Bacteria</taxon>
        <taxon>Pseudomonadati</taxon>
        <taxon>Pseudomonadota</taxon>
        <taxon>Alphaproteobacteria</taxon>
        <taxon>Sphingomonadales</taxon>
        <taxon>Sphingomonadaceae</taxon>
        <taxon>Sphingomonas</taxon>
    </lineage>
</organism>
<keyword evidence="1" id="KW-0328">Glycosyltransferase</keyword>
<dbReference type="PANTHER" id="PTHR12526">
    <property type="entry name" value="GLYCOSYLTRANSFERASE"/>
    <property type="match status" value="1"/>
</dbReference>
<name>A0A2T4YUP4_9SPHN</name>
<dbReference type="SUPFAM" id="SSF53756">
    <property type="entry name" value="UDP-Glycosyltransferase/glycogen phosphorylase"/>
    <property type="match status" value="1"/>
</dbReference>
<reference evidence="5 6" key="1">
    <citation type="submission" date="2018-04" db="EMBL/GenBank/DDBJ databases">
        <title>Genomic Encyclopedia of Type Strains, Phase III (KMG-III): the genomes of soil and plant-associated and newly described type strains.</title>
        <authorList>
            <person name="Whitman W."/>
        </authorList>
    </citation>
    <scope>NUCLEOTIDE SEQUENCE [LARGE SCALE GENOMIC DNA]</scope>
    <source>
        <strain evidence="5 6">NW12</strain>
    </source>
</reference>
<evidence type="ECO:0000313" key="5">
    <source>
        <dbReference type="EMBL" id="PTM47534.1"/>
    </source>
</evidence>
<feature type="domain" description="Glycosyltransferase subfamily 4-like N-terminal" evidence="4">
    <location>
        <begin position="62"/>
        <end position="210"/>
    </location>
</feature>
<accession>A0A2T4YUP4</accession>
<dbReference type="Pfam" id="PF13439">
    <property type="entry name" value="Glyco_transf_4"/>
    <property type="match status" value="1"/>
</dbReference>